<dbReference type="EMBL" id="LAZP02000068">
    <property type="protein sequence ID" value="PFH61493.1"/>
    <property type="molecule type" value="Genomic_DNA"/>
</dbReference>
<name>A0A2A9PKS9_OPHUN</name>
<evidence type="ECO:0000313" key="3">
    <source>
        <dbReference type="Proteomes" id="UP000037136"/>
    </source>
</evidence>
<evidence type="ECO:0000256" key="1">
    <source>
        <dbReference type="SAM" id="SignalP"/>
    </source>
</evidence>
<dbReference type="AlphaFoldDB" id="A0A2A9PKS9"/>
<dbReference type="OrthoDB" id="4940285at2759"/>
<evidence type="ECO:0000313" key="2">
    <source>
        <dbReference type="EMBL" id="PFH61493.1"/>
    </source>
</evidence>
<comment type="caution">
    <text evidence="2">The sequence shown here is derived from an EMBL/GenBank/DDBJ whole genome shotgun (WGS) entry which is preliminary data.</text>
</comment>
<protein>
    <submittedName>
        <fullName evidence="2">Uncharacterized protein</fullName>
    </submittedName>
</protein>
<keyword evidence="1" id="KW-0732">Signal</keyword>
<reference evidence="2 3" key="1">
    <citation type="journal article" date="2015" name="BMC Genomics">
        <title>Gene expression during zombie ant biting behavior reflects the complexity underlying fungal parasitic behavioral manipulation.</title>
        <authorList>
            <person name="de Bekker C."/>
            <person name="Ohm R.A."/>
            <person name="Loreto R.G."/>
            <person name="Sebastian A."/>
            <person name="Albert I."/>
            <person name="Merrow M."/>
            <person name="Brachmann A."/>
            <person name="Hughes D.P."/>
        </authorList>
    </citation>
    <scope>NUCLEOTIDE SEQUENCE [LARGE SCALE GENOMIC DNA]</scope>
    <source>
        <strain evidence="2 3">SC16a</strain>
    </source>
</reference>
<keyword evidence="3" id="KW-1185">Reference proteome</keyword>
<sequence>MKISLLLLTLIGTGFAVPQTPSNIHLIEPDPRGSYSVLMKGFRKFGNNGFDLTPPQWRGEGKSLKSIRKGSDGNSVAREFFDYVLKKRRPRRPQFQNRYSGCSARKRSLCTLGESLQKNIPASKIKKIRVLPKLRRPGGGKGSAASSRANVALAAGEVGRRLWDMCANSDTALGEMCRSVDDFFGTIQFKIGGKQRDDMYGNELKLSLIQAVGRYFAWLETMIPGRDRYKTKQELPVEDNETEDGKELADLLIKCDEFKEAFAQEFEAENYPLLTNAKKFCFQFYTDVLQLRQIQVDEDLPSQKVLMSKIPDWYANEETMEGFNSLLTLCANLEDNFGNEAGVVANMTTACADLDKKIQDAGFGVEAHSDQEEGEEEEAKALEELGKLNDQAGISNGLYFCDKTSLTCACLHEDASCTRPSMPPSHFVKEFHNCKNKRGFSWTGMRCYQSQQDAVPTWEEVTRLDNPFLVRDPTERKEWLALRELALQMRTGNQNLNDVVYFCDTVASVPTCKCDENDDQCPGIGGEKKRAYPSYFRDAIYKCLGEERRWKGRFCADS</sequence>
<feature type="signal peptide" evidence="1">
    <location>
        <begin position="1"/>
        <end position="16"/>
    </location>
</feature>
<accession>A0A2A9PKS9</accession>
<reference evidence="2 3" key="2">
    <citation type="journal article" date="2017" name="Sci. Rep.">
        <title>Ant-infecting Ophiocordyceps genomes reveal a high diversity of potential behavioral manipulation genes and a possible major role for enterotoxins.</title>
        <authorList>
            <person name="de Bekker C."/>
            <person name="Ohm R.A."/>
            <person name="Evans H.C."/>
            <person name="Brachmann A."/>
            <person name="Hughes D.P."/>
        </authorList>
    </citation>
    <scope>NUCLEOTIDE SEQUENCE [LARGE SCALE GENOMIC DNA]</scope>
    <source>
        <strain evidence="2 3">SC16a</strain>
    </source>
</reference>
<feature type="chain" id="PRO_5012789704" evidence="1">
    <location>
        <begin position="17"/>
        <end position="558"/>
    </location>
</feature>
<dbReference type="Proteomes" id="UP000037136">
    <property type="component" value="Unassembled WGS sequence"/>
</dbReference>
<proteinExistence type="predicted"/>
<gene>
    <name evidence="2" type="ORF">XA68_17150</name>
</gene>
<organism evidence="2 3">
    <name type="scientific">Ophiocordyceps unilateralis</name>
    <name type="common">Zombie-ant fungus</name>
    <name type="synonym">Torrubia unilateralis</name>
    <dbReference type="NCBI Taxonomy" id="268505"/>
    <lineage>
        <taxon>Eukaryota</taxon>
        <taxon>Fungi</taxon>
        <taxon>Dikarya</taxon>
        <taxon>Ascomycota</taxon>
        <taxon>Pezizomycotina</taxon>
        <taxon>Sordariomycetes</taxon>
        <taxon>Hypocreomycetidae</taxon>
        <taxon>Hypocreales</taxon>
        <taxon>Ophiocordycipitaceae</taxon>
        <taxon>Ophiocordyceps</taxon>
    </lineage>
</organism>